<dbReference type="AlphaFoldDB" id="A0A0R1U457"/>
<gene>
    <name evidence="1" type="ORF">FC32_GL000478</name>
</gene>
<dbReference type="Proteomes" id="UP000051324">
    <property type="component" value="Unassembled WGS sequence"/>
</dbReference>
<dbReference type="STRING" id="1423724.FC32_GL000478"/>
<accession>A0A0R1U457</accession>
<dbReference type="OrthoDB" id="2300838at2"/>
<comment type="caution">
    <text evidence="1">The sequence shown here is derived from an EMBL/GenBank/DDBJ whole genome shotgun (WGS) entry which is preliminary data.</text>
</comment>
<keyword evidence="2" id="KW-1185">Reference proteome</keyword>
<name>A0A0R1U457_9LACO</name>
<evidence type="ECO:0000313" key="1">
    <source>
        <dbReference type="EMBL" id="KRL84587.1"/>
    </source>
</evidence>
<dbReference type="EMBL" id="AZFT01000049">
    <property type="protein sequence ID" value="KRL84587.1"/>
    <property type="molecule type" value="Genomic_DNA"/>
</dbReference>
<protein>
    <submittedName>
        <fullName evidence="1">Uncharacterized protein</fullName>
    </submittedName>
</protein>
<dbReference type="RefSeq" id="WP_025087797.1">
    <property type="nucleotide sequence ID" value="NZ_AZFT01000049.1"/>
</dbReference>
<reference evidence="1 2" key="1">
    <citation type="journal article" date="2015" name="Genome Announc.">
        <title>Expanding the biotechnology potential of lactobacilli through comparative genomics of 213 strains and associated genera.</title>
        <authorList>
            <person name="Sun Z."/>
            <person name="Harris H.M."/>
            <person name="McCann A."/>
            <person name="Guo C."/>
            <person name="Argimon S."/>
            <person name="Zhang W."/>
            <person name="Yang X."/>
            <person name="Jeffery I.B."/>
            <person name="Cooney J.C."/>
            <person name="Kagawa T.F."/>
            <person name="Liu W."/>
            <person name="Song Y."/>
            <person name="Salvetti E."/>
            <person name="Wrobel A."/>
            <person name="Rasinkangas P."/>
            <person name="Parkhill J."/>
            <person name="Rea M.C."/>
            <person name="O'Sullivan O."/>
            <person name="Ritari J."/>
            <person name="Douillard F.P."/>
            <person name="Paul Ross R."/>
            <person name="Yang R."/>
            <person name="Briner A.E."/>
            <person name="Felis G.E."/>
            <person name="de Vos W.M."/>
            <person name="Barrangou R."/>
            <person name="Klaenhammer T.R."/>
            <person name="Caufield P.W."/>
            <person name="Cui Y."/>
            <person name="Zhang H."/>
            <person name="O'Toole P.W."/>
        </authorList>
    </citation>
    <scope>NUCLEOTIDE SEQUENCE [LARGE SCALE GENOMIC DNA]</scope>
    <source>
        <strain evidence="1 2">DSM 16634</strain>
    </source>
</reference>
<dbReference type="eggNOG" id="ENOG5030BBW">
    <property type="taxonomic scope" value="Bacteria"/>
</dbReference>
<sequence>MAYVVTKAFTDSNLNSVDENGEKHIYWEDDTYPYKPYAGATTKLRLKELLEGGYIDERRDEDGDQSSA</sequence>
<organism evidence="1 2">
    <name type="scientific">Ligilactobacillus apodemi DSM 16634 = JCM 16172</name>
    <dbReference type="NCBI Taxonomy" id="1423724"/>
    <lineage>
        <taxon>Bacteria</taxon>
        <taxon>Bacillati</taxon>
        <taxon>Bacillota</taxon>
        <taxon>Bacilli</taxon>
        <taxon>Lactobacillales</taxon>
        <taxon>Lactobacillaceae</taxon>
        <taxon>Ligilactobacillus</taxon>
    </lineage>
</organism>
<evidence type="ECO:0000313" key="2">
    <source>
        <dbReference type="Proteomes" id="UP000051324"/>
    </source>
</evidence>
<proteinExistence type="predicted"/>